<dbReference type="HOGENOM" id="CLU_3143599_0_0_1"/>
<sequence length="49" mass="5521">MSCMKERSTWLATSERSSVSVFIVTTRLVPRPHRSEPDCGIAQLAPEYP</sequence>
<organism evidence="1 2">
    <name type="scientific">Phaeosphaeria nodorum (strain SN15 / ATCC MYA-4574 / FGSC 10173)</name>
    <name type="common">Glume blotch fungus</name>
    <name type="synonym">Parastagonospora nodorum</name>
    <dbReference type="NCBI Taxonomy" id="321614"/>
    <lineage>
        <taxon>Eukaryota</taxon>
        <taxon>Fungi</taxon>
        <taxon>Dikarya</taxon>
        <taxon>Ascomycota</taxon>
        <taxon>Pezizomycotina</taxon>
        <taxon>Dothideomycetes</taxon>
        <taxon>Pleosporomycetidae</taxon>
        <taxon>Pleosporales</taxon>
        <taxon>Pleosporineae</taxon>
        <taxon>Phaeosphaeriaceae</taxon>
        <taxon>Parastagonospora</taxon>
    </lineage>
</organism>
<proteinExistence type="predicted"/>
<name>Q0UYV1_PHANO</name>
<evidence type="ECO:0000313" key="1">
    <source>
        <dbReference type="EMBL" id="EAT89794.1"/>
    </source>
</evidence>
<reference evidence="2" key="1">
    <citation type="journal article" date="2007" name="Plant Cell">
        <title>Dothideomycete-plant interactions illuminated by genome sequencing and EST analysis of the wheat pathogen Stagonospora nodorum.</title>
        <authorList>
            <person name="Hane J.K."/>
            <person name="Lowe R.G."/>
            <person name="Solomon P.S."/>
            <person name="Tan K.C."/>
            <person name="Schoch C.L."/>
            <person name="Spatafora J.W."/>
            <person name="Crous P.W."/>
            <person name="Kodira C."/>
            <person name="Birren B.W."/>
            <person name="Galagan J.E."/>
            <person name="Torriani S.F."/>
            <person name="McDonald B.A."/>
            <person name="Oliver R.P."/>
        </authorList>
    </citation>
    <scope>NUCLEOTIDE SEQUENCE [LARGE SCALE GENOMIC DNA]</scope>
    <source>
        <strain evidence="2">SN15 / ATCC MYA-4574 / FGSC 10173</strain>
    </source>
</reference>
<gene>
    <name evidence="1" type="ORF">SNOG_03063</name>
</gene>
<dbReference type="RefSeq" id="XP_001793652.1">
    <property type="nucleotide sequence ID" value="XM_001793600.1"/>
</dbReference>
<protein>
    <submittedName>
        <fullName evidence="1">Uncharacterized protein</fullName>
    </submittedName>
</protein>
<dbReference type="Proteomes" id="UP000001055">
    <property type="component" value="Unassembled WGS sequence"/>
</dbReference>
<dbReference type="InParanoid" id="Q0UYV1"/>
<dbReference type="KEGG" id="pno:SNOG_03063"/>
<dbReference type="GeneID" id="5970509"/>
<dbReference type="AlphaFoldDB" id="Q0UYV1"/>
<dbReference type="EMBL" id="CH445328">
    <property type="protein sequence ID" value="EAT89794.1"/>
    <property type="molecule type" value="Genomic_DNA"/>
</dbReference>
<evidence type="ECO:0000313" key="2">
    <source>
        <dbReference type="Proteomes" id="UP000001055"/>
    </source>
</evidence>
<accession>Q0UYV1</accession>